<reference evidence="1 2" key="1">
    <citation type="submission" date="2012-05" db="EMBL/GenBank/DDBJ databases">
        <authorList>
            <person name="Hilton J."/>
        </authorList>
    </citation>
    <scope>NUCLEOTIDE SEQUENCE [LARGE SCALE GENOMIC DNA]</scope>
    <source>
        <strain evidence="1 2">HH01</strain>
    </source>
</reference>
<dbReference type="EMBL" id="CAIY01000027">
    <property type="protein sequence ID" value="CCH66674.1"/>
    <property type="molecule type" value="Genomic_DNA"/>
</dbReference>
<comment type="caution">
    <text evidence="1">The sequence shown here is derived from an EMBL/GenBank/DDBJ whole genome shotgun (WGS) entry which is preliminary data.</text>
</comment>
<accession>M1WR16</accession>
<dbReference type="RefSeq" id="WP_008232429.1">
    <property type="nucleotide sequence ID" value="NZ_CAIY01000027.1"/>
</dbReference>
<organism evidence="1 2">
    <name type="scientific">Richelia intracellularis HH01</name>
    <dbReference type="NCBI Taxonomy" id="1165094"/>
    <lineage>
        <taxon>Bacteria</taxon>
        <taxon>Bacillati</taxon>
        <taxon>Cyanobacteriota</taxon>
        <taxon>Cyanophyceae</taxon>
        <taxon>Nostocales</taxon>
        <taxon>Nostocaceae</taxon>
        <taxon>Richelia</taxon>
    </lineage>
</organism>
<proteinExistence type="predicted"/>
<keyword evidence="2" id="KW-1185">Reference proteome</keyword>
<evidence type="ECO:0000313" key="1">
    <source>
        <dbReference type="EMBL" id="CCH66674.1"/>
    </source>
</evidence>
<name>M1WR16_9NOST</name>
<gene>
    <name evidence="1" type="ORF">RINTHH_5190</name>
</gene>
<dbReference type="AlphaFoldDB" id="M1WR16"/>
<dbReference type="Proteomes" id="UP000053051">
    <property type="component" value="Unassembled WGS sequence"/>
</dbReference>
<protein>
    <submittedName>
        <fullName evidence="1">Uncharacterized protein</fullName>
    </submittedName>
</protein>
<dbReference type="STRING" id="1165094.RINTHH_5190"/>
<dbReference type="OrthoDB" id="561002at2"/>
<sequence>MYLSSVHKFHVLTSVSATSFLLSLLSVIGLISPSIAGNKQPLPVCQPPDPGEHLVLVISNFKHNRSQLRRILPAKTNILVCKYIQNTVIRVGGFRKVENANRWARYVKDSTGLSTIISTRPKGNSQFKIDNDESGILHQLGHGYAVLVDYLKHPEMLELIYRIMGGDVCFASYGKRSYLLAVYTNSQTDAYQTLKKLGGHGLIASIVDSRKVLLPHSCCQFIIPGGF</sequence>
<evidence type="ECO:0000313" key="2">
    <source>
        <dbReference type="Proteomes" id="UP000053051"/>
    </source>
</evidence>
<reference evidence="2" key="2">
    <citation type="submission" date="2016-01" db="EMBL/GenBank/DDBJ databases">
        <title>Diatom-associated endosymboitic cyanobacterium lacks core nitrogen metabolism enzymes.</title>
        <authorList>
            <person name="Hilton J.A."/>
            <person name="Foster R.A."/>
            <person name="Tripp H.J."/>
            <person name="Carter B.J."/>
            <person name="Zehr J.P."/>
            <person name="Villareal T.A."/>
        </authorList>
    </citation>
    <scope>NUCLEOTIDE SEQUENCE [LARGE SCALE GENOMIC DNA]</scope>
    <source>
        <strain evidence="2">HH01</strain>
    </source>
</reference>